<sequence>PRVKQDLEPKKTNFVGMGFAWCPRKCSKETPVKKELFVTQLIGVNETMGLKIPDRQGKVICSTRTLGRHVAQVVKTTKGCDSRAC</sequence>
<feature type="non-terminal residue" evidence="1">
    <location>
        <position position="1"/>
    </location>
</feature>
<gene>
    <name evidence="1" type="ORF">FKW44_001104</name>
</gene>
<dbReference type="Proteomes" id="UP000595437">
    <property type="component" value="Chromosome 1"/>
</dbReference>
<reference evidence="2" key="1">
    <citation type="submission" date="2021-01" db="EMBL/GenBank/DDBJ databases">
        <title>Caligus Genome Assembly.</title>
        <authorList>
            <person name="Gallardo-Escarate C."/>
        </authorList>
    </citation>
    <scope>NUCLEOTIDE SEQUENCE [LARGE SCALE GENOMIC DNA]</scope>
</reference>
<name>A0A7T8QVB3_CALRO</name>
<protein>
    <submittedName>
        <fullName evidence="1">Uncharacterized protein</fullName>
    </submittedName>
</protein>
<accession>A0A7T8QVB3</accession>
<dbReference type="EMBL" id="CP045890">
    <property type="protein sequence ID" value="QQP56434.1"/>
    <property type="molecule type" value="Genomic_DNA"/>
</dbReference>
<organism evidence="1 2">
    <name type="scientific">Caligus rogercresseyi</name>
    <name type="common">Sea louse</name>
    <dbReference type="NCBI Taxonomy" id="217165"/>
    <lineage>
        <taxon>Eukaryota</taxon>
        <taxon>Metazoa</taxon>
        <taxon>Ecdysozoa</taxon>
        <taxon>Arthropoda</taxon>
        <taxon>Crustacea</taxon>
        <taxon>Multicrustacea</taxon>
        <taxon>Hexanauplia</taxon>
        <taxon>Copepoda</taxon>
        <taxon>Siphonostomatoida</taxon>
        <taxon>Caligidae</taxon>
        <taxon>Caligus</taxon>
    </lineage>
</organism>
<proteinExistence type="predicted"/>
<evidence type="ECO:0000313" key="1">
    <source>
        <dbReference type="EMBL" id="QQP56434.1"/>
    </source>
</evidence>
<keyword evidence="2" id="KW-1185">Reference proteome</keyword>
<dbReference type="AlphaFoldDB" id="A0A7T8QVB3"/>
<evidence type="ECO:0000313" key="2">
    <source>
        <dbReference type="Proteomes" id="UP000595437"/>
    </source>
</evidence>